<dbReference type="SMART" id="SM00382">
    <property type="entry name" value="AAA"/>
    <property type="match status" value="1"/>
</dbReference>
<dbReference type="SUPFAM" id="SSF52540">
    <property type="entry name" value="P-loop containing nucleoside triphosphate hydrolases"/>
    <property type="match status" value="1"/>
</dbReference>
<feature type="region of interest" description="Disordered" evidence="1">
    <location>
        <begin position="368"/>
        <end position="423"/>
    </location>
</feature>
<dbReference type="Gene3D" id="3.40.50.300">
    <property type="entry name" value="P-loop containing nucleotide triphosphate hydrolases"/>
    <property type="match status" value="1"/>
</dbReference>
<dbReference type="InterPro" id="IPR003593">
    <property type="entry name" value="AAA+_ATPase"/>
</dbReference>
<accession>A0ABD1JN55</accession>
<dbReference type="InterPro" id="IPR003959">
    <property type="entry name" value="ATPase_AAA_core"/>
</dbReference>
<gene>
    <name evidence="3" type="ORF">ACEWY4_016918</name>
</gene>
<evidence type="ECO:0000256" key="1">
    <source>
        <dbReference type="SAM" id="MobiDB-lite"/>
    </source>
</evidence>
<reference evidence="3 4" key="1">
    <citation type="submission" date="2024-09" db="EMBL/GenBank/DDBJ databases">
        <title>A chromosome-level genome assembly of Gray's grenadier anchovy, Coilia grayii.</title>
        <authorList>
            <person name="Fu Z."/>
        </authorList>
    </citation>
    <scope>NUCLEOTIDE SEQUENCE [LARGE SCALE GENOMIC DNA]</scope>
    <source>
        <strain evidence="3">G4</strain>
        <tissue evidence="3">Muscle</tissue>
    </source>
</reference>
<name>A0ABD1JN55_9TELE</name>
<feature type="compositionally biased region" description="Polar residues" evidence="1">
    <location>
        <begin position="194"/>
        <end position="203"/>
    </location>
</feature>
<proteinExistence type="predicted"/>
<dbReference type="InterPro" id="IPR027417">
    <property type="entry name" value="P-loop_NTPase"/>
</dbReference>
<feature type="compositionally biased region" description="Polar residues" evidence="1">
    <location>
        <begin position="386"/>
        <end position="395"/>
    </location>
</feature>
<organism evidence="3 4">
    <name type="scientific">Coilia grayii</name>
    <name type="common">Gray's grenadier anchovy</name>
    <dbReference type="NCBI Taxonomy" id="363190"/>
    <lineage>
        <taxon>Eukaryota</taxon>
        <taxon>Metazoa</taxon>
        <taxon>Chordata</taxon>
        <taxon>Craniata</taxon>
        <taxon>Vertebrata</taxon>
        <taxon>Euteleostomi</taxon>
        <taxon>Actinopterygii</taxon>
        <taxon>Neopterygii</taxon>
        <taxon>Teleostei</taxon>
        <taxon>Clupei</taxon>
        <taxon>Clupeiformes</taxon>
        <taxon>Clupeoidei</taxon>
        <taxon>Engraulidae</taxon>
        <taxon>Coilinae</taxon>
        <taxon>Coilia</taxon>
    </lineage>
</organism>
<dbReference type="InterPro" id="IPR050304">
    <property type="entry name" value="MT-severing_AAA_ATPase"/>
</dbReference>
<dbReference type="PANTHER" id="PTHR23074:SF33">
    <property type="entry name" value="FIDGETIN-LIKE PROTEIN 2"/>
    <property type="match status" value="1"/>
</dbReference>
<comment type="caution">
    <text evidence="3">The sequence shown here is derived from an EMBL/GenBank/DDBJ whole genome shotgun (WGS) entry which is preliminary data.</text>
</comment>
<sequence length="769" mass="80275">MQWTPEHVQWAEQHFDITSSHKAEGYRTQRVAIASAAAASGYQYSWANDDISALTASNLLKKYAQKYSGLLDMPLVYPETPAVLATAPNGLTNGRKLEVEAWVEPGGVYPMGCDVGVSAGKGGVVTSDVSGGALCSSPGAEPSFPSQSLASQEAYPSPSQSLATQEAYPPPSQSLAPQEAYPPPTAAYAPYLHPSSSGGYTTHPSPLLQGAPAPPPASPPPLLPGYSYTPSPYAPVAPGYSSPPPPPPPPPPSSYLPAAIAAPTPLAPYYAPPTPITPSPLNGCSSGPLKRKAFYLGGQVNVGGQGENYMEFGYAAPPPSSSSSASLSPLYRFPRSTAAAANATANAIANANVNGTFKADIQVSPCEDPQGADFGGDLRLPGFGGSSKTPHSATGESAFGFGSPTTTANTTQATNSSPVTSSSSCASSSCSSVAAEESLKGVCPRVLELVSSRVLTQLPPLEWGEVAGLEGAKEALEEEVLWPLLRPDVFGTAGGAPPLPRALLLYGPPGCGRTLLARCLAGHVGAPLLHLRCPLLVGEWAREAEQVLQTSFLLARARQPCVLLLSGVEAVLCGEAQSGTSSSSSSSARVRRELQAQLDRLLLGRGGAGTGTEPPPQVLLLATATRPGELDQAAVLRYFPRRVLVPPPDGPSRRRILAQNLAALGCPLGAEELGVLARRTEGYSARALARLCQDALQGATESHELPLSDMTHTHAHTHAHTHTRVHTHAHMQPLTHQHLESALHRSQPDVAHTDMDTYVEWSKMLGCKQ</sequence>
<feature type="region of interest" description="Disordered" evidence="1">
    <location>
        <begin position="136"/>
        <end position="225"/>
    </location>
</feature>
<evidence type="ECO:0000313" key="4">
    <source>
        <dbReference type="Proteomes" id="UP001591681"/>
    </source>
</evidence>
<evidence type="ECO:0000259" key="2">
    <source>
        <dbReference type="SMART" id="SM00382"/>
    </source>
</evidence>
<feature type="domain" description="AAA+ ATPase" evidence="2">
    <location>
        <begin position="499"/>
        <end position="649"/>
    </location>
</feature>
<dbReference type="Gene3D" id="1.10.8.60">
    <property type="match status" value="1"/>
</dbReference>
<dbReference type="Pfam" id="PF00004">
    <property type="entry name" value="AAA"/>
    <property type="match status" value="1"/>
</dbReference>
<dbReference type="AlphaFoldDB" id="A0ABD1JN55"/>
<feature type="compositionally biased region" description="Low complexity" evidence="1">
    <location>
        <begin position="405"/>
        <end position="423"/>
    </location>
</feature>
<feature type="compositionally biased region" description="Pro residues" evidence="1">
    <location>
        <begin position="212"/>
        <end position="223"/>
    </location>
</feature>
<dbReference type="PANTHER" id="PTHR23074">
    <property type="entry name" value="AAA DOMAIN-CONTAINING"/>
    <property type="match status" value="1"/>
</dbReference>
<dbReference type="Proteomes" id="UP001591681">
    <property type="component" value="Unassembled WGS sequence"/>
</dbReference>
<keyword evidence="4" id="KW-1185">Reference proteome</keyword>
<dbReference type="EMBL" id="JBHFQA010000014">
    <property type="protein sequence ID" value="KAL2088090.1"/>
    <property type="molecule type" value="Genomic_DNA"/>
</dbReference>
<evidence type="ECO:0000313" key="3">
    <source>
        <dbReference type="EMBL" id="KAL2088090.1"/>
    </source>
</evidence>
<protein>
    <recommendedName>
        <fullName evidence="2">AAA+ ATPase domain-containing protein</fullName>
    </recommendedName>
</protein>